<evidence type="ECO:0000256" key="8">
    <source>
        <dbReference type="ARBA" id="ARBA00023136"/>
    </source>
</evidence>
<dbReference type="EMBL" id="JAHQIW010001680">
    <property type="protein sequence ID" value="KAJ1353318.1"/>
    <property type="molecule type" value="Genomic_DNA"/>
</dbReference>
<evidence type="ECO:0000256" key="5">
    <source>
        <dbReference type="ARBA" id="ARBA00022692"/>
    </source>
</evidence>
<evidence type="ECO:0000256" key="9">
    <source>
        <dbReference type="ARBA" id="ARBA00023173"/>
    </source>
</evidence>
<keyword evidence="16" id="KW-1185">Reference proteome</keyword>
<comment type="subcellular location">
    <subcellularLocation>
        <location evidence="1">Cell membrane</location>
        <topology evidence="1">Multi-pass membrane protein</topology>
    </subcellularLocation>
</comment>
<proteinExistence type="inferred from homology"/>
<evidence type="ECO:0000256" key="2">
    <source>
        <dbReference type="ARBA" id="ARBA00009849"/>
    </source>
</evidence>
<evidence type="ECO:0000256" key="3">
    <source>
        <dbReference type="ARBA" id="ARBA00022448"/>
    </source>
</evidence>
<evidence type="ECO:0000313" key="16">
    <source>
        <dbReference type="Proteomes" id="UP001196413"/>
    </source>
</evidence>
<feature type="transmembrane region" description="Helical" evidence="13">
    <location>
        <begin position="146"/>
        <end position="168"/>
    </location>
</feature>
<evidence type="ECO:0000256" key="14">
    <source>
        <dbReference type="SAM" id="MobiDB-lite"/>
    </source>
</evidence>
<comment type="caution">
    <text evidence="13">Lacks conserved residue(s) required for the propagation of feature annotation.</text>
</comment>
<feature type="transmembrane region" description="Helical" evidence="13">
    <location>
        <begin position="323"/>
        <end position="348"/>
    </location>
</feature>
<evidence type="ECO:0000256" key="11">
    <source>
        <dbReference type="ARBA" id="ARBA00023214"/>
    </source>
</evidence>
<keyword evidence="8 13" id="KW-0472">Membrane</keyword>
<dbReference type="Proteomes" id="UP001196413">
    <property type="component" value="Unassembled WGS sequence"/>
</dbReference>
<dbReference type="GO" id="GO:0005886">
    <property type="term" value="C:plasma membrane"/>
    <property type="evidence" value="ECO:0007669"/>
    <property type="project" value="UniProtKB-SubCell"/>
</dbReference>
<comment type="function">
    <text evidence="13">Probable chloride channel.</text>
</comment>
<evidence type="ECO:0000313" key="15">
    <source>
        <dbReference type="EMBL" id="KAJ1353318.1"/>
    </source>
</evidence>
<keyword evidence="9 13" id="KW-0869">Chloride channel</keyword>
<feature type="transmembrane region" description="Helical" evidence="13">
    <location>
        <begin position="175"/>
        <end position="197"/>
    </location>
</feature>
<comment type="similarity">
    <text evidence="2 13">Belongs to the tweety family.</text>
</comment>
<dbReference type="InterPro" id="IPR006990">
    <property type="entry name" value="Tweety"/>
</dbReference>
<evidence type="ECO:0000256" key="13">
    <source>
        <dbReference type="RuleBase" id="RU361114"/>
    </source>
</evidence>
<keyword evidence="6 13" id="KW-1133">Transmembrane helix</keyword>
<evidence type="ECO:0000256" key="12">
    <source>
        <dbReference type="ARBA" id="ARBA00023303"/>
    </source>
</evidence>
<evidence type="ECO:0000256" key="7">
    <source>
        <dbReference type="ARBA" id="ARBA00023065"/>
    </source>
</evidence>
<accession>A0AAD5MA96</accession>
<dbReference type="PANTHER" id="PTHR12424:SF8">
    <property type="entry name" value="PROTEIN TWEETY"/>
    <property type="match status" value="1"/>
</dbReference>
<keyword evidence="7 13" id="KW-0406">Ion transport</keyword>
<protein>
    <recommendedName>
        <fullName evidence="13">Protein tweety homolog</fullName>
    </recommendedName>
</protein>
<name>A0AAD5MA96_PARTN</name>
<keyword evidence="5 13" id="KW-0812">Transmembrane</keyword>
<evidence type="ECO:0000256" key="4">
    <source>
        <dbReference type="ARBA" id="ARBA00022475"/>
    </source>
</evidence>
<reference evidence="15" key="1">
    <citation type="submission" date="2021-06" db="EMBL/GenBank/DDBJ databases">
        <title>Parelaphostrongylus tenuis whole genome reference sequence.</title>
        <authorList>
            <person name="Garwood T.J."/>
            <person name="Larsen P.A."/>
            <person name="Fountain-Jones N.M."/>
            <person name="Garbe J.R."/>
            <person name="Macchietto M.G."/>
            <person name="Kania S.A."/>
            <person name="Gerhold R.W."/>
            <person name="Richards J.E."/>
            <person name="Wolf T.M."/>
        </authorList>
    </citation>
    <scope>NUCLEOTIDE SEQUENCE</scope>
    <source>
        <strain evidence="15">MNPRO001-30</strain>
        <tissue evidence="15">Meninges</tissue>
    </source>
</reference>
<keyword evidence="12 13" id="KW-0407">Ion channel</keyword>
<comment type="caution">
    <text evidence="15">The sequence shown here is derived from an EMBL/GenBank/DDBJ whole genome shotgun (WGS) entry which is preliminary data.</text>
</comment>
<gene>
    <name evidence="15" type="ORF">KIN20_009923</name>
</gene>
<dbReference type="Pfam" id="PF04906">
    <property type="entry name" value="Tweety"/>
    <property type="match status" value="1"/>
</dbReference>
<dbReference type="PANTHER" id="PTHR12424">
    <property type="entry name" value="TWEETY-RELATED"/>
    <property type="match status" value="1"/>
</dbReference>
<keyword evidence="11 13" id="KW-0868">Chloride</keyword>
<keyword evidence="10" id="KW-0325">Glycoprotein</keyword>
<evidence type="ECO:0000256" key="1">
    <source>
        <dbReference type="ARBA" id="ARBA00004651"/>
    </source>
</evidence>
<evidence type="ECO:0000256" key="6">
    <source>
        <dbReference type="ARBA" id="ARBA00022989"/>
    </source>
</evidence>
<dbReference type="GO" id="GO:0034707">
    <property type="term" value="C:chloride channel complex"/>
    <property type="evidence" value="ECO:0007669"/>
    <property type="project" value="UniProtKB-UniRule"/>
</dbReference>
<feature type="region of interest" description="Disordered" evidence="14">
    <location>
        <begin position="391"/>
        <end position="452"/>
    </location>
</feature>
<dbReference type="AlphaFoldDB" id="A0AAD5MA96"/>
<feature type="compositionally biased region" description="Polar residues" evidence="14">
    <location>
        <begin position="419"/>
        <end position="452"/>
    </location>
</feature>
<sequence length="452" mass="50006">MKRPENLDEGPPTIHDTFRPQCPFIFLGLCLFANEHVNRGVAKSLNGLADVNRGFKLAIAQTDTLNDTCQKTFLHLKTLKEIVDAKRNGTGVNETFAAQADILLTFLSGGMESVKKKLNTLQKTLQDESFLESAEVYAERIELERWMLLVTLLSIMMCVLFAGVISFCRQSKKGAIVFSGLGIVIFLVVWTLLSLVLPFTVTLVDFCSYGGQYIRSKISDPMLNAMKFYQTCDARPTHDNVPPIFGATNISDTLSAFQANRTHLDSVLDAAFNHDSKISNSSAVIADDTIHTLKGIGALESTLACYAFRQSVRAMSSGMCDQAIIGSSLLTFCLFSLGVFLFTLLLIVSRSWNLFTRLPSDYVEVDEDDPFFPRTNDSMIPVDIYGTHVFNPRTRDRAEPSTNTTTATGNGSGEDQTAPLWNTSSAPPLSSTTRSPYNENSYGNYMNNRYDV</sequence>
<dbReference type="GO" id="GO:0005229">
    <property type="term" value="F:intracellularly calcium-gated chloride channel activity"/>
    <property type="evidence" value="ECO:0007669"/>
    <property type="project" value="TreeGrafter"/>
</dbReference>
<organism evidence="15 16">
    <name type="scientific">Parelaphostrongylus tenuis</name>
    <name type="common">Meningeal worm</name>
    <dbReference type="NCBI Taxonomy" id="148309"/>
    <lineage>
        <taxon>Eukaryota</taxon>
        <taxon>Metazoa</taxon>
        <taxon>Ecdysozoa</taxon>
        <taxon>Nematoda</taxon>
        <taxon>Chromadorea</taxon>
        <taxon>Rhabditida</taxon>
        <taxon>Rhabditina</taxon>
        <taxon>Rhabditomorpha</taxon>
        <taxon>Strongyloidea</taxon>
        <taxon>Metastrongylidae</taxon>
        <taxon>Parelaphostrongylus</taxon>
    </lineage>
</organism>
<dbReference type="GO" id="GO:0072320">
    <property type="term" value="F:volume-sensitive chloride channel activity"/>
    <property type="evidence" value="ECO:0007669"/>
    <property type="project" value="TreeGrafter"/>
</dbReference>
<keyword evidence="3 13" id="KW-0813">Transport</keyword>
<keyword evidence="4" id="KW-1003">Cell membrane</keyword>
<evidence type="ECO:0000256" key="10">
    <source>
        <dbReference type="ARBA" id="ARBA00023180"/>
    </source>
</evidence>